<proteinExistence type="predicted"/>
<protein>
    <submittedName>
        <fullName evidence="2">Uncharacterized protein</fullName>
    </submittedName>
</protein>
<accession>A0AA88PAW5</accession>
<evidence type="ECO:0000313" key="3">
    <source>
        <dbReference type="Proteomes" id="UP001187343"/>
    </source>
</evidence>
<comment type="caution">
    <text evidence="2">The sequence shown here is derived from an EMBL/GenBank/DDBJ whole genome shotgun (WGS) entry which is preliminary data.</text>
</comment>
<name>A0AA88PAW5_9TELE</name>
<sequence length="124" mass="13543">MKKIPTGVSEAGDDAWSREIPPPSSRSLELYSGEYERQPGFLSHVEGARVGHEAECLISETAGKFRRVDTAQSACGPVFALMIWNMQSPAKRAVLRGMAQRWVGVLSPLTSQQASEHVTVTRSS</sequence>
<feature type="region of interest" description="Disordered" evidence="1">
    <location>
        <begin position="1"/>
        <end position="27"/>
    </location>
</feature>
<evidence type="ECO:0000313" key="2">
    <source>
        <dbReference type="EMBL" id="KAK2883708.1"/>
    </source>
</evidence>
<keyword evidence="3" id="KW-1185">Reference proteome</keyword>
<gene>
    <name evidence="2" type="ORF">Q8A67_017345</name>
</gene>
<dbReference type="AlphaFoldDB" id="A0AA88PAW5"/>
<dbReference type="Proteomes" id="UP001187343">
    <property type="component" value="Unassembled WGS sequence"/>
</dbReference>
<evidence type="ECO:0000256" key="1">
    <source>
        <dbReference type="SAM" id="MobiDB-lite"/>
    </source>
</evidence>
<dbReference type="EMBL" id="JAUYZG010000017">
    <property type="protein sequence ID" value="KAK2883708.1"/>
    <property type="molecule type" value="Genomic_DNA"/>
</dbReference>
<reference evidence="2" key="1">
    <citation type="submission" date="2023-08" db="EMBL/GenBank/DDBJ databases">
        <title>Chromosome-level Genome Assembly of mud carp (Cirrhinus molitorella).</title>
        <authorList>
            <person name="Liu H."/>
        </authorList>
    </citation>
    <scope>NUCLEOTIDE SEQUENCE</scope>
    <source>
        <strain evidence="2">Prfri</strain>
        <tissue evidence="2">Muscle</tissue>
    </source>
</reference>
<organism evidence="2 3">
    <name type="scientific">Cirrhinus molitorella</name>
    <name type="common">mud carp</name>
    <dbReference type="NCBI Taxonomy" id="172907"/>
    <lineage>
        <taxon>Eukaryota</taxon>
        <taxon>Metazoa</taxon>
        <taxon>Chordata</taxon>
        <taxon>Craniata</taxon>
        <taxon>Vertebrata</taxon>
        <taxon>Euteleostomi</taxon>
        <taxon>Actinopterygii</taxon>
        <taxon>Neopterygii</taxon>
        <taxon>Teleostei</taxon>
        <taxon>Ostariophysi</taxon>
        <taxon>Cypriniformes</taxon>
        <taxon>Cyprinidae</taxon>
        <taxon>Labeoninae</taxon>
        <taxon>Labeonini</taxon>
        <taxon>Cirrhinus</taxon>
    </lineage>
</organism>